<keyword evidence="1" id="KW-0479">Metal-binding</keyword>
<dbReference type="Proteomes" id="UP000824120">
    <property type="component" value="Chromosome 12"/>
</dbReference>
<keyword evidence="6" id="KW-1185">Reference proteome</keyword>
<evidence type="ECO:0000256" key="1">
    <source>
        <dbReference type="PROSITE-ProRule" id="PRU00047"/>
    </source>
</evidence>
<accession>A0A9J5WCX0</accession>
<proteinExistence type="predicted"/>
<dbReference type="EMBL" id="JACXVP010000012">
    <property type="protein sequence ID" value="KAG5572864.1"/>
    <property type="molecule type" value="Genomic_DNA"/>
</dbReference>
<reference evidence="5 6" key="1">
    <citation type="submission" date="2020-09" db="EMBL/GenBank/DDBJ databases">
        <title>De no assembly of potato wild relative species, Solanum commersonii.</title>
        <authorList>
            <person name="Cho K."/>
        </authorList>
    </citation>
    <scope>NUCLEOTIDE SEQUENCE [LARGE SCALE GENOMIC DNA]</scope>
    <source>
        <strain evidence="5">LZ3.2</strain>
        <tissue evidence="5">Leaf</tissue>
    </source>
</reference>
<dbReference type="SUPFAM" id="SSF57756">
    <property type="entry name" value="Retrovirus zinc finger-like domains"/>
    <property type="match status" value="1"/>
</dbReference>
<dbReference type="InterPro" id="IPR036875">
    <property type="entry name" value="Znf_CCHC_sf"/>
</dbReference>
<evidence type="ECO:0000256" key="3">
    <source>
        <dbReference type="SAM" id="Phobius"/>
    </source>
</evidence>
<dbReference type="GO" id="GO:0008270">
    <property type="term" value="F:zinc ion binding"/>
    <property type="evidence" value="ECO:0007669"/>
    <property type="project" value="UniProtKB-KW"/>
</dbReference>
<organism evidence="5 6">
    <name type="scientific">Solanum commersonii</name>
    <name type="common">Commerson's wild potato</name>
    <name type="synonym">Commerson's nightshade</name>
    <dbReference type="NCBI Taxonomy" id="4109"/>
    <lineage>
        <taxon>Eukaryota</taxon>
        <taxon>Viridiplantae</taxon>
        <taxon>Streptophyta</taxon>
        <taxon>Embryophyta</taxon>
        <taxon>Tracheophyta</taxon>
        <taxon>Spermatophyta</taxon>
        <taxon>Magnoliopsida</taxon>
        <taxon>eudicotyledons</taxon>
        <taxon>Gunneridae</taxon>
        <taxon>Pentapetalae</taxon>
        <taxon>asterids</taxon>
        <taxon>lamiids</taxon>
        <taxon>Solanales</taxon>
        <taxon>Solanaceae</taxon>
        <taxon>Solanoideae</taxon>
        <taxon>Solaneae</taxon>
        <taxon>Solanum</taxon>
    </lineage>
</organism>
<dbReference type="AlphaFoldDB" id="A0A9J5WCX0"/>
<feature type="region of interest" description="Disordered" evidence="2">
    <location>
        <begin position="103"/>
        <end position="122"/>
    </location>
</feature>
<feature type="transmembrane region" description="Helical" evidence="3">
    <location>
        <begin position="63"/>
        <end position="85"/>
    </location>
</feature>
<keyword evidence="1" id="KW-0862">Zinc</keyword>
<dbReference type="GO" id="GO:0003676">
    <property type="term" value="F:nucleic acid binding"/>
    <property type="evidence" value="ECO:0007669"/>
    <property type="project" value="InterPro"/>
</dbReference>
<keyword evidence="3" id="KW-0812">Transmembrane</keyword>
<protein>
    <recommendedName>
        <fullName evidence="4">CCHC-type domain-containing protein</fullName>
    </recommendedName>
</protein>
<comment type="caution">
    <text evidence="5">The sequence shown here is derived from an EMBL/GenBank/DDBJ whole genome shotgun (WGS) entry which is preliminary data.</text>
</comment>
<keyword evidence="3" id="KW-1133">Transmembrane helix</keyword>
<gene>
    <name evidence="5" type="ORF">H5410_062630</name>
</gene>
<name>A0A9J5WCX0_SOLCO</name>
<feature type="domain" description="CCHC-type" evidence="4">
    <location>
        <begin position="130"/>
        <end position="143"/>
    </location>
</feature>
<dbReference type="OrthoDB" id="1270753at2759"/>
<evidence type="ECO:0000256" key="2">
    <source>
        <dbReference type="SAM" id="MobiDB-lite"/>
    </source>
</evidence>
<evidence type="ECO:0000259" key="4">
    <source>
        <dbReference type="PROSITE" id="PS50158"/>
    </source>
</evidence>
<evidence type="ECO:0000313" key="6">
    <source>
        <dbReference type="Proteomes" id="UP000824120"/>
    </source>
</evidence>
<keyword evidence="3" id="KW-0472">Membrane</keyword>
<keyword evidence="1" id="KW-0863">Zinc-finger</keyword>
<dbReference type="InterPro" id="IPR001878">
    <property type="entry name" value="Znf_CCHC"/>
</dbReference>
<evidence type="ECO:0000313" key="5">
    <source>
        <dbReference type="EMBL" id="KAG5572864.1"/>
    </source>
</evidence>
<sequence length="228" mass="25477">MGEESTAEMVVPTTTIIDHRHPLYLQASDSPGLGKGKLGFVDGNCMKIKFKGKLEELWEKCNAIVLSCIGSTVFADLILSIVYALNAKKDPLAMIVGKAQGYRPKRPGGHEGSGGARRGHEGSRGAEIPCIYCGYKGHLKDDCYMVVNYPSDFISKRKASQQSQLAQPGANLQPTLAPVPNHGFQKERAQMILLVQDQRRLHMFIEFHMRDCFVMNHDEHHMEDYFID</sequence>
<dbReference type="PROSITE" id="PS50158">
    <property type="entry name" value="ZF_CCHC"/>
    <property type="match status" value="1"/>
</dbReference>